<name>A0A1N7A504_9RHOO</name>
<feature type="transmembrane region" description="Helical" evidence="1">
    <location>
        <begin position="226"/>
        <end position="251"/>
    </location>
</feature>
<dbReference type="EMBL" id="FTMD01000013">
    <property type="protein sequence ID" value="SIR34174.1"/>
    <property type="molecule type" value="Genomic_DNA"/>
</dbReference>
<accession>A0A1N7A504</accession>
<dbReference type="AlphaFoldDB" id="A0A1N7A504"/>
<dbReference type="PANTHER" id="PTHR37422">
    <property type="entry name" value="TEICHURONIC ACID BIOSYNTHESIS PROTEIN TUAE"/>
    <property type="match status" value="1"/>
</dbReference>
<proteinExistence type="predicted"/>
<organism evidence="2 3">
    <name type="scientific">Aromatoleum tolulyticum</name>
    <dbReference type="NCBI Taxonomy" id="34027"/>
    <lineage>
        <taxon>Bacteria</taxon>
        <taxon>Pseudomonadati</taxon>
        <taxon>Pseudomonadota</taxon>
        <taxon>Betaproteobacteria</taxon>
        <taxon>Rhodocyclales</taxon>
        <taxon>Rhodocyclaceae</taxon>
        <taxon>Aromatoleum</taxon>
    </lineage>
</organism>
<feature type="transmembrane region" description="Helical" evidence="1">
    <location>
        <begin position="185"/>
        <end position="206"/>
    </location>
</feature>
<feature type="transmembrane region" description="Helical" evidence="1">
    <location>
        <begin position="154"/>
        <end position="173"/>
    </location>
</feature>
<keyword evidence="1" id="KW-1133">Transmembrane helix</keyword>
<evidence type="ECO:0000313" key="2">
    <source>
        <dbReference type="EMBL" id="SIR34174.1"/>
    </source>
</evidence>
<dbReference type="InterPro" id="IPR051533">
    <property type="entry name" value="WaaL-like"/>
</dbReference>
<keyword evidence="3" id="KW-1185">Reference proteome</keyword>
<keyword evidence="1" id="KW-0812">Transmembrane</keyword>
<gene>
    <name evidence="2" type="ORF">SAMN05421829_11389</name>
</gene>
<keyword evidence="1" id="KW-0472">Membrane</keyword>
<feature type="transmembrane region" description="Helical" evidence="1">
    <location>
        <begin position="61"/>
        <end position="80"/>
    </location>
</feature>
<feature type="transmembrane region" description="Helical" evidence="1">
    <location>
        <begin position="330"/>
        <end position="350"/>
    </location>
</feature>
<feature type="transmembrane region" description="Helical" evidence="1">
    <location>
        <begin position="37"/>
        <end position="54"/>
    </location>
</feature>
<dbReference type="Proteomes" id="UP000186819">
    <property type="component" value="Unassembled WGS sequence"/>
</dbReference>
<sequence>MLKLDLRDGRAAYWLASVMLFVFCVSFYTPISSKASNNIFYIGLGLPALAWWLSRPRAALGLFRVAPAFSVAYALLAAWLSLVDIAFLKDSLYLIALFLCCAMLERRGHGVVAAFCAFALVSAGLFAFAVFDWLRLVGTLDVWPRVVLSGQGQNPVYAALLTISSFTFLWLFFLERRLASRPRWVFWGALALLTALCGMCAVVFQARSALIGFAAFFVAYLVQRRLVIVGLILGTVAVAALSFSGLGEALLERGLSFRLDIWHDALRRLSSDCNVWVGCGKDDYRFLGQFFHAHSAYVSILYEGGAIGLALFLAMALAFFVAAWRSRSRWLLVALVGWVGVATTTPGVIVSPRTLWVFFWIPTLMAVLESGRPALEAYYRVRDEISRRG</sequence>
<dbReference type="RefSeq" id="WP_244551754.1">
    <property type="nucleotide sequence ID" value="NZ_FTMD01000013.1"/>
</dbReference>
<feature type="transmembrane region" description="Helical" evidence="1">
    <location>
        <begin position="300"/>
        <end position="324"/>
    </location>
</feature>
<dbReference type="PANTHER" id="PTHR37422:SF13">
    <property type="entry name" value="LIPOPOLYSACCHARIDE BIOSYNTHESIS PROTEIN PA4999-RELATED"/>
    <property type="match status" value="1"/>
</dbReference>
<protein>
    <recommendedName>
        <fullName evidence="4">O-antigen ligase</fullName>
    </recommendedName>
</protein>
<evidence type="ECO:0000256" key="1">
    <source>
        <dbReference type="SAM" id="Phobius"/>
    </source>
</evidence>
<feature type="transmembrane region" description="Helical" evidence="1">
    <location>
        <begin position="111"/>
        <end position="134"/>
    </location>
</feature>
<dbReference type="STRING" id="34027.SAMN05421829_11389"/>
<evidence type="ECO:0008006" key="4">
    <source>
        <dbReference type="Google" id="ProtNLM"/>
    </source>
</evidence>
<reference evidence="3" key="1">
    <citation type="submission" date="2017-01" db="EMBL/GenBank/DDBJ databases">
        <authorList>
            <person name="Varghese N."/>
            <person name="Submissions S."/>
        </authorList>
    </citation>
    <scope>NUCLEOTIDE SEQUENCE [LARGE SCALE GENOMIC DNA]</scope>
    <source>
        <strain evidence="3">ATCC 51758</strain>
    </source>
</reference>
<feature type="transmembrane region" description="Helical" evidence="1">
    <location>
        <begin position="12"/>
        <end position="31"/>
    </location>
</feature>
<evidence type="ECO:0000313" key="3">
    <source>
        <dbReference type="Proteomes" id="UP000186819"/>
    </source>
</evidence>